<dbReference type="InterPro" id="IPR000515">
    <property type="entry name" value="MetI-like"/>
</dbReference>
<keyword evidence="7 11" id="KW-0812">Transmembrane</keyword>
<keyword evidence="4 11" id="KW-0813">Transport</keyword>
<proteinExistence type="inferred from homology"/>
<dbReference type="Proteomes" id="UP000190135">
    <property type="component" value="Unassembled WGS sequence"/>
</dbReference>
<dbReference type="Gene3D" id="1.10.3720.10">
    <property type="entry name" value="MetI-like"/>
    <property type="match status" value="2"/>
</dbReference>
<dbReference type="Pfam" id="PF00528">
    <property type="entry name" value="BPD_transp_1"/>
    <property type="match status" value="1"/>
</dbReference>
<sequence>MTRSGDRAARLALGLAALLFLALFLGGALAALVFQAGTALSFANLLGDAYLRRVALFTLEQAALSTLLSLGAGLPLALALHRTRFFGRGMVLRLFLLPQALPVLVGALAILSVWGRAGVVSQAGAALGLPPLDIYGLPGILIAHVFFNMPLAARLMVSALDEVPAESWKLAGQLSLGPVTTFRVVEWPAIRKAIPGAASLVFMLCVTSFTLVLTLGGGPGATTLEVAIYQALRYDFDPARAVAVALIQLVLTGLVLLAMLRFGGREAGGFSLGRAATRHDRPSPLMHGASLAVVALGVLFVLSPLAAVLIDGLKADLARLAMERAVQQAALTSALVAGAAAMLSLALSLFLLLARQSVLSASVGKRGQPNRERRLLATTFELSGSLTMVVPAVVVGAGWFLLLRRITDVFSAAPFIVVATNAVMAMPFIVRILSPALAASAARHDRLAQSIGLYGLARLRHVEWPALRRPLALSLAFAGAFSLGDLGAVALYGNQDFMTLPFLLLQRMGSYRTADAAGLALLLGALCLALMMIAERGVDAASGKDGRP</sequence>
<dbReference type="GO" id="GO:0022857">
    <property type="term" value="F:transmembrane transporter activity"/>
    <property type="evidence" value="ECO:0007669"/>
    <property type="project" value="InterPro"/>
</dbReference>
<dbReference type="OrthoDB" id="7066776at2"/>
<keyword evidence="5" id="KW-1003">Cell membrane</keyword>
<evidence type="ECO:0000259" key="12">
    <source>
        <dbReference type="PROSITE" id="PS50928"/>
    </source>
</evidence>
<feature type="transmembrane region" description="Helical" evidence="11">
    <location>
        <begin position="200"/>
        <end position="221"/>
    </location>
</feature>
<feature type="transmembrane region" description="Helical" evidence="11">
    <location>
        <begin position="330"/>
        <end position="354"/>
    </location>
</feature>
<feature type="transmembrane region" description="Helical" evidence="11">
    <location>
        <begin position="412"/>
        <end position="433"/>
    </location>
</feature>
<feature type="transmembrane region" description="Helical" evidence="11">
    <location>
        <begin position="285"/>
        <end position="310"/>
    </location>
</feature>
<evidence type="ECO:0000256" key="3">
    <source>
        <dbReference type="ARBA" id="ARBA00016947"/>
    </source>
</evidence>
<organism evidence="13 14">
    <name type="scientific">Consotaella salsifontis</name>
    <dbReference type="NCBI Taxonomy" id="1365950"/>
    <lineage>
        <taxon>Bacteria</taxon>
        <taxon>Pseudomonadati</taxon>
        <taxon>Pseudomonadota</taxon>
        <taxon>Alphaproteobacteria</taxon>
        <taxon>Hyphomicrobiales</taxon>
        <taxon>Aurantimonadaceae</taxon>
        <taxon>Consotaella</taxon>
    </lineage>
</organism>
<dbReference type="EMBL" id="FUXL01000005">
    <property type="protein sequence ID" value="SKA06671.1"/>
    <property type="molecule type" value="Genomic_DNA"/>
</dbReference>
<accession>A0A1T4QT52</accession>
<evidence type="ECO:0000256" key="5">
    <source>
        <dbReference type="ARBA" id="ARBA00022475"/>
    </source>
</evidence>
<evidence type="ECO:0000256" key="6">
    <source>
        <dbReference type="ARBA" id="ARBA00022519"/>
    </source>
</evidence>
<comment type="subunit">
    <text evidence="2">The complex is composed of two ATP-binding proteins (ThiQ), two transmembrane proteins (ThiP) and a solute-binding protein (ThiB).</text>
</comment>
<gene>
    <name evidence="13" type="ORF">SAMN05428963_105228</name>
</gene>
<keyword evidence="14" id="KW-1185">Reference proteome</keyword>
<dbReference type="CDD" id="cd06261">
    <property type="entry name" value="TM_PBP2"/>
    <property type="match status" value="1"/>
</dbReference>
<feature type="domain" description="ABC transmembrane type-1" evidence="12">
    <location>
        <begin position="55"/>
        <end position="259"/>
    </location>
</feature>
<evidence type="ECO:0000313" key="13">
    <source>
        <dbReference type="EMBL" id="SKA06671.1"/>
    </source>
</evidence>
<dbReference type="GO" id="GO:0015888">
    <property type="term" value="P:thiamine transport"/>
    <property type="evidence" value="ECO:0007669"/>
    <property type="project" value="InterPro"/>
</dbReference>
<dbReference type="PANTHER" id="PTHR30183:SF9">
    <property type="entry name" value="THIAMINE TRANSPORT SYSTEM PERMEASE PROTEIN THIP"/>
    <property type="match status" value="1"/>
</dbReference>
<evidence type="ECO:0000256" key="4">
    <source>
        <dbReference type="ARBA" id="ARBA00022448"/>
    </source>
</evidence>
<feature type="transmembrane region" description="Helical" evidence="11">
    <location>
        <begin position="54"/>
        <end position="79"/>
    </location>
</feature>
<keyword evidence="8" id="KW-0677">Repeat</keyword>
<comment type="similarity">
    <text evidence="11">Belongs to the binding-protein-dependent transport system permease family.</text>
</comment>
<feature type="transmembrane region" description="Helical" evidence="11">
    <location>
        <begin position="513"/>
        <end position="534"/>
    </location>
</feature>
<evidence type="ECO:0000256" key="9">
    <source>
        <dbReference type="ARBA" id="ARBA00022989"/>
    </source>
</evidence>
<protein>
    <recommendedName>
        <fullName evidence="3">Thiamine transport system permease protein ThiP</fullName>
    </recommendedName>
</protein>
<evidence type="ECO:0000313" key="14">
    <source>
        <dbReference type="Proteomes" id="UP000190135"/>
    </source>
</evidence>
<feature type="transmembrane region" description="Helical" evidence="11">
    <location>
        <begin position="241"/>
        <end position="264"/>
    </location>
</feature>
<keyword evidence="9 11" id="KW-1133">Transmembrane helix</keyword>
<dbReference type="SUPFAM" id="SSF161098">
    <property type="entry name" value="MetI-like"/>
    <property type="match status" value="2"/>
</dbReference>
<evidence type="ECO:0000256" key="7">
    <source>
        <dbReference type="ARBA" id="ARBA00022692"/>
    </source>
</evidence>
<evidence type="ECO:0000256" key="8">
    <source>
        <dbReference type="ARBA" id="ARBA00022737"/>
    </source>
</evidence>
<dbReference type="RefSeq" id="WP_078708119.1">
    <property type="nucleotide sequence ID" value="NZ_FUXL01000005.1"/>
</dbReference>
<dbReference type="AlphaFoldDB" id="A0A1T4QT52"/>
<evidence type="ECO:0000256" key="2">
    <source>
        <dbReference type="ARBA" id="ARBA00011650"/>
    </source>
</evidence>
<comment type="subcellular location">
    <subcellularLocation>
        <location evidence="1">Cell inner membrane</location>
        <topology evidence="1">Multi-pass membrane protein</topology>
    </subcellularLocation>
    <subcellularLocation>
        <location evidence="11">Cell membrane</location>
        <topology evidence="11">Multi-pass membrane protein</topology>
    </subcellularLocation>
</comment>
<evidence type="ECO:0000256" key="10">
    <source>
        <dbReference type="ARBA" id="ARBA00023136"/>
    </source>
</evidence>
<evidence type="ECO:0000256" key="1">
    <source>
        <dbReference type="ARBA" id="ARBA00004429"/>
    </source>
</evidence>
<feature type="transmembrane region" description="Helical" evidence="11">
    <location>
        <begin position="375"/>
        <end position="400"/>
    </location>
</feature>
<dbReference type="InterPro" id="IPR005947">
    <property type="entry name" value="ThiP_ABC_transpt"/>
</dbReference>
<dbReference type="PROSITE" id="PS50928">
    <property type="entry name" value="ABC_TM1"/>
    <property type="match status" value="2"/>
</dbReference>
<keyword evidence="6" id="KW-0997">Cell inner membrane</keyword>
<dbReference type="InterPro" id="IPR035906">
    <property type="entry name" value="MetI-like_sf"/>
</dbReference>
<reference evidence="13 14" key="1">
    <citation type="submission" date="2017-02" db="EMBL/GenBank/DDBJ databases">
        <authorList>
            <person name="Peterson S.W."/>
        </authorList>
    </citation>
    <scope>NUCLEOTIDE SEQUENCE [LARGE SCALE GENOMIC DNA]</scope>
    <source>
        <strain evidence="13 14">USBA 369</strain>
    </source>
</reference>
<name>A0A1T4QT52_9HYPH</name>
<dbReference type="GO" id="GO:0005886">
    <property type="term" value="C:plasma membrane"/>
    <property type="evidence" value="ECO:0007669"/>
    <property type="project" value="UniProtKB-SubCell"/>
</dbReference>
<dbReference type="PANTHER" id="PTHR30183">
    <property type="entry name" value="MOLYBDENUM TRANSPORT SYSTEM PERMEASE PROTEIN MODB"/>
    <property type="match status" value="1"/>
</dbReference>
<feature type="transmembrane region" description="Helical" evidence="11">
    <location>
        <begin position="134"/>
        <end position="153"/>
    </location>
</feature>
<evidence type="ECO:0000256" key="11">
    <source>
        <dbReference type="RuleBase" id="RU363032"/>
    </source>
</evidence>
<feature type="domain" description="ABC transmembrane type-1" evidence="12">
    <location>
        <begin position="330"/>
        <end position="532"/>
    </location>
</feature>
<feature type="transmembrane region" description="Helical" evidence="11">
    <location>
        <begin position="471"/>
        <end position="493"/>
    </location>
</feature>
<feature type="transmembrane region" description="Helical" evidence="11">
    <location>
        <begin position="91"/>
        <end position="114"/>
    </location>
</feature>
<keyword evidence="10 11" id="KW-0472">Membrane</keyword>
<dbReference type="NCBIfam" id="TIGR01253">
    <property type="entry name" value="thiP"/>
    <property type="match status" value="1"/>
</dbReference>
<dbReference type="STRING" id="1365950.SAMN05428963_105228"/>